<accession>A0A8J2NTE5</accession>
<sequence>SSSNSNSQSTLDWESMLKQAELEAEQKFNGQSDSYGLNDNSYKTLAQSQSYDKPSYTSYSTSSSNPEHLQDGGYESSSYNPGLMYKDPSSGYSGSKYETSGYSSDTSSGGYGTGYSSNSDTSYDTSPSEGYSSLKYDGYGGSDTYDGQGLESSEFYKKLPAPNSVLEQFLEQKLQNEIRTQKSESKKRDAAQLIQMLRQVYMQELAKSLDTATLDKTSRAMKVISTVPDFKPIPSVPNSTTAKPTEVESVQGSSTTSSTLAMPPKTPNLNPLLLSASTAAKFLPIRTSFTISRRVGYEFPEPGVAMTPPSVRNKRQTLPVPTDLTSAQALATFADDVKKFFLLVSLLDQDRCLQKLVCDVHTKGPEANLTPYESNIVITFKVMNAILPLNVEDSTTNYRKAAKIGELSKNVQVCGKAYPTCTYSTDQIINMGNQATAEANAAGAE</sequence>
<feature type="compositionally biased region" description="Polar residues" evidence="1">
    <location>
        <begin position="28"/>
        <end position="52"/>
    </location>
</feature>
<dbReference type="EMBL" id="CAJVCH010121075">
    <property type="protein sequence ID" value="CAG7725387.1"/>
    <property type="molecule type" value="Genomic_DNA"/>
</dbReference>
<feature type="compositionally biased region" description="Low complexity" evidence="1">
    <location>
        <begin position="97"/>
        <end position="128"/>
    </location>
</feature>
<feature type="region of interest" description="Disordered" evidence="1">
    <location>
        <begin position="24"/>
        <end position="129"/>
    </location>
</feature>
<dbReference type="AlphaFoldDB" id="A0A8J2NTE5"/>
<feature type="compositionally biased region" description="Low complexity" evidence="1">
    <location>
        <begin position="55"/>
        <end position="64"/>
    </location>
</feature>
<keyword evidence="3" id="KW-1185">Reference proteome</keyword>
<feature type="compositionally biased region" description="Polar residues" evidence="1">
    <location>
        <begin position="236"/>
        <end position="260"/>
    </location>
</feature>
<evidence type="ECO:0000256" key="1">
    <source>
        <dbReference type="SAM" id="MobiDB-lite"/>
    </source>
</evidence>
<name>A0A8J2NTE5_9HEXA</name>
<evidence type="ECO:0000313" key="3">
    <source>
        <dbReference type="Proteomes" id="UP000708208"/>
    </source>
</evidence>
<comment type="caution">
    <text evidence="2">The sequence shown here is derived from an EMBL/GenBank/DDBJ whole genome shotgun (WGS) entry which is preliminary data.</text>
</comment>
<organism evidence="2 3">
    <name type="scientific">Allacma fusca</name>
    <dbReference type="NCBI Taxonomy" id="39272"/>
    <lineage>
        <taxon>Eukaryota</taxon>
        <taxon>Metazoa</taxon>
        <taxon>Ecdysozoa</taxon>
        <taxon>Arthropoda</taxon>
        <taxon>Hexapoda</taxon>
        <taxon>Collembola</taxon>
        <taxon>Symphypleona</taxon>
        <taxon>Sminthuridae</taxon>
        <taxon>Allacma</taxon>
    </lineage>
</organism>
<feature type="non-terminal residue" evidence="2">
    <location>
        <position position="1"/>
    </location>
</feature>
<proteinExistence type="predicted"/>
<dbReference type="Proteomes" id="UP000708208">
    <property type="component" value="Unassembled WGS sequence"/>
</dbReference>
<dbReference type="OrthoDB" id="6515391at2759"/>
<protein>
    <submittedName>
        <fullName evidence="2">Uncharacterized protein</fullName>
    </submittedName>
</protein>
<gene>
    <name evidence="2" type="ORF">AFUS01_LOCUS14344</name>
</gene>
<feature type="non-terminal residue" evidence="2">
    <location>
        <position position="445"/>
    </location>
</feature>
<evidence type="ECO:0000313" key="2">
    <source>
        <dbReference type="EMBL" id="CAG7725387.1"/>
    </source>
</evidence>
<feature type="region of interest" description="Disordered" evidence="1">
    <location>
        <begin position="235"/>
        <end position="264"/>
    </location>
</feature>
<reference evidence="2" key="1">
    <citation type="submission" date="2021-06" db="EMBL/GenBank/DDBJ databases">
        <authorList>
            <person name="Hodson N. C."/>
            <person name="Mongue J. A."/>
            <person name="Jaron S. K."/>
        </authorList>
    </citation>
    <scope>NUCLEOTIDE SEQUENCE</scope>
</reference>